<feature type="transmembrane region" description="Helical" evidence="1">
    <location>
        <begin position="42"/>
        <end position="64"/>
    </location>
</feature>
<proteinExistence type="predicted"/>
<feature type="transmembrane region" description="Helical" evidence="1">
    <location>
        <begin position="90"/>
        <end position="108"/>
    </location>
</feature>
<name>A0A081RKA8_SPHCR</name>
<evidence type="ECO:0000313" key="3">
    <source>
        <dbReference type="Proteomes" id="UP000028411"/>
    </source>
</evidence>
<keyword evidence="1" id="KW-1133">Transmembrane helix</keyword>
<keyword evidence="1" id="KW-0472">Membrane</keyword>
<protein>
    <recommendedName>
        <fullName evidence="4">VTT domain-containing protein</fullName>
    </recommendedName>
</protein>
<gene>
    <name evidence="2" type="ORF">BV95_00270</name>
</gene>
<sequence>MTACLILFLIVLGINLLPAFGPPTWSIIVLYGLTTDLPVALIVFIGALAAALGRLLLAWGFRFLKDYLPAKQKRNLEAAKKVVEDRPKSAIFGLALFALSPLPSAQLFEAAGLAGIRLGKFTAAFFVGRLVSYSIYAATAGVIRKSSLGDVFTERLTSPWGIAMQIGMIILLAALAQIDWSRFLRSDNDPRSSA</sequence>
<comment type="caution">
    <text evidence="2">The sequence shown here is derived from an EMBL/GenBank/DDBJ whole genome shotgun (WGS) entry which is preliminary data.</text>
</comment>
<reference evidence="2 3" key="1">
    <citation type="submission" date="2014-02" db="EMBL/GenBank/DDBJ databases">
        <title>Whole genome sequence of Sphingobium chlorophenolicum NBRC 16172.</title>
        <authorList>
            <person name="Gan H.M."/>
            <person name="Gan H.Y."/>
            <person name="Chew T.H."/>
            <person name="Savka M.A."/>
        </authorList>
    </citation>
    <scope>NUCLEOTIDE SEQUENCE [LARGE SCALE GENOMIC DNA]</scope>
    <source>
        <strain evidence="2 3">NBRC 16172</strain>
    </source>
</reference>
<dbReference type="PATRIC" id="fig|46429.4.peg.268"/>
<organism evidence="2 3">
    <name type="scientific">Sphingobium chlorophenolicum</name>
    <dbReference type="NCBI Taxonomy" id="46429"/>
    <lineage>
        <taxon>Bacteria</taxon>
        <taxon>Pseudomonadati</taxon>
        <taxon>Pseudomonadota</taxon>
        <taxon>Alphaproteobacteria</taxon>
        <taxon>Sphingomonadales</taxon>
        <taxon>Sphingomonadaceae</taxon>
        <taxon>Sphingobium</taxon>
    </lineage>
</organism>
<dbReference type="OrthoDB" id="7408618at2"/>
<feature type="transmembrane region" description="Helical" evidence="1">
    <location>
        <begin position="120"/>
        <end position="139"/>
    </location>
</feature>
<dbReference type="RefSeq" id="WP_021246272.1">
    <property type="nucleotide sequence ID" value="NZ_JFHR01000001.1"/>
</dbReference>
<evidence type="ECO:0000313" key="2">
    <source>
        <dbReference type="EMBL" id="KEQ55631.1"/>
    </source>
</evidence>
<dbReference type="EMBL" id="JFHR01000001">
    <property type="protein sequence ID" value="KEQ55631.1"/>
    <property type="molecule type" value="Genomic_DNA"/>
</dbReference>
<dbReference type="eggNOG" id="ENOG5033IEI">
    <property type="taxonomic scope" value="Bacteria"/>
</dbReference>
<evidence type="ECO:0008006" key="4">
    <source>
        <dbReference type="Google" id="ProtNLM"/>
    </source>
</evidence>
<evidence type="ECO:0000256" key="1">
    <source>
        <dbReference type="SAM" id="Phobius"/>
    </source>
</evidence>
<dbReference type="Proteomes" id="UP000028411">
    <property type="component" value="Unassembled WGS sequence"/>
</dbReference>
<dbReference type="AlphaFoldDB" id="A0A081RKA8"/>
<accession>A0A081RKA8</accession>
<feature type="transmembrane region" description="Helical" evidence="1">
    <location>
        <begin position="160"/>
        <end position="178"/>
    </location>
</feature>
<keyword evidence="1" id="KW-0812">Transmembrane</keyword>